<evidence type="ECO:0000256" key="1">
    <source>
        <dbReference type="SAM" id="MobiDB-lite"/>
    </source>
</evidence>
<dbReference type="Proteomes" id="UP001017257">
    <property type="component" value="Chromosome"/>
</dbReference>
<organism evidence="2 3">
    <name type="scientific">Microvirga terrae</name>
    <dbReference type="NCBI Taxonomy" id="2740529"/>
    <lineage>
        <taxon>Bacteria</taxon>
        <taxon>Pseudomonadati</taxon>
        <taxon>Pseudomonadota</taxon>
        <taxon>Alphaproteobacteria</taxon>
        <taxon>Hyphomicrobiales</taxon>
        <taxon>Methylobacteriaceae</taxon>
        <taxon>Microvirga</taxon>
    </lineage>
</organism>
<reference evidence="2" key="1">
    <citation type="submission" date="2022-08" db="EMBL/GenBank/DDBJ databases">
        <title>Microvirga terrae sp. nov., isolated from soil.</title>
        <authorList>
            <person name="Kim K.H."/>
            <person name="Seo Y.L."/>
            <person name="Kim J.M."/>
            <person name="Lee J.K."/>
            <person name="Han D.M."/>
            <person name="Jeon C.O."/>
        </authorList>
    </citation>
    <scope>NUCLEOTIDE SEQUENCE</scope>
    <source>
        <strain evidence="2">R24</strain>
    </source>
</reference>
<keyword evidence="3" id="KW-1185">Reference proteome</keyword>
<evidence type="ECO:0000313" key="3">
    <source>
        <dbReference type="Proteomes" id="UP001017257"/>
    </source>
</evidence>
<dbReference type="SUPFAM" id="SSF52402">
    <property type="entry name" value="Adenine nucleotide alpha hydrolases-like"/>
    <property type="match status" value="1"/>
</dbReference>
<dbReference type="RefSeq" id="WP_173947113.1">
    <property type="nucleotide sequence ID" value="NZ_CP102845.1"/>
</dbReference>
<evidence type="ECO:0000313" key="2">
    <source>
        <dbReference type="EMBL" id="UVF18910.1"/>
    </source>
</evidence>
<gene>
    <name evidence="2" type="ORF">HPT29_020925</name>
</gene>
<feature type="region of interest" description="Disordered" evidence="1">
    <location>
        <begin position="44"/>
        <end position="67"/>
    </location>
</feature>
<accession>A0ABY5RNU3</accession>
<sequence length="500" mass="55510">MPPPGFKAGPIFDNFFIEAANCVDSASSGELAVVILGTCVSTETDRGQTSSTSLDTDHNPLGEGPAEETPAQHLLRALLASTALFYDALDQYCGRHVIIFGPKDVPSVLGDATGMRTIFYAAEGGVVASHARLVEETLGGEIKRVTLPYRYGFPGNHTPYVRTRLLTANTLYDFAKGKVVRFWPRGRIREVAPQRAADIVCERVTTALKRIAAGRRVSLSITADLDSRTMLALALQAGIPFDGYTYDRGDRTSVDCELASELARIAGIAHVVVPTPSVAPPDLKRVINRTTYYNHHHSVVQPMQDHFADTDALTVTANLLEIGRFFYKGQWYADNLPDNPRSMTDMALAAIPNSARKASILQELRSDRLMHEYFADFIRDSDFNAARGILDPRDQFYWEHRMSAWHGMILLERDFYADCFIPFNSRSIFEALLGVSEPDRKSATAFRIIIGRCAPQLLSTIPINPARQSREQRRPKHVSDVLNWLKVQAQRAGNALRASN</sequence>
<name>A0ABY5RNU3_9HYPH</name>
<dbReference type="EMBL" id="CP102845">
    <property type="protein sequence ID" value="UVF18910.1"/>
    <property type="molecule type" value="Genomic_DNA"/>
</dbReference>
<feature type="compositionally biased region" description="Polar residues" evidence="1">
    <location>
        <begin position="44"/>
        <end position="54"/>
    </location>
</feature>
<protein>
    <recommendedName>
        <fullName evidence="4">Asparagine synthetase domain-containing protein</fullName>
    </recommendedName>
</protein>
<proteinExistence type="predicted"/>
<evidence type="ECO:0008006" key="4">
    <source>
        <dbReference type="Google" id="ProtNLM"/>
    </source>
</evidence>